<proteinExistence type="predicted"/>
<evidence type="ECO:0000313" key="4">
    <source>
        <dbReference type="EMBL" id="NYE41251.1"/>
    </source>
</evidence>
<dbReference type="Proteomes" id="UP000498980">
    <property type="component" value="Unassembled WGS sequence"/>
</dbReference>
<keyword evidence="2" id="KW-0472">Membrane</keyword>
<dbReference type="EMBL" id="JACCCF010000001">
    <property type="protein sequence ID" value="NYE41251.1"/>
    <property type="molecule type" value="Genomic_DNA"/>
</dbReference>
<dbReference type="AlphaFoldDB" id="A0A7J0C6K1"/>
<accession>A0A7J0C6K1</accession>
<feature type="transmembrane region" description="Helical" evidence="2">
    <location>
        <begin position="58"/>
        <end position="78"/>
    </location>
</feature>
<keyword evidence="5" id="KW-1185">Reference proteome</keyword>
<reference evidence="4 6" key="2">
    <citation type="submission" date="2020-07" db="EMBL/GenBank/DDBJ databases">
        <title>Sequencing the genomes of 1000 actinobacteria strains.</title>
        <authorList>
            <person name="Klenk H.-P."/>
        </authorList>
    </citation>
    <scope>NUCLEOTIDE SEQUENCE [LARGE SCALE GENOMIC DNA]</scope>
    <source>
        <strain evidence="4 6">DSM 41455</strain>
    </source>
</reference>
<reference evidence="3 5" key="1">
    <citation type="submission" date="2020-05" db="EMBL/GenBank/DDBJ databases">
        <title>Whole genome shotgun sequence of Streptomyces fulvorobeus NBRC 15897.</title>
        <authorList>
            <person name="Komaki H."/>
            <person name="Tamura T."/>
        </authorList>
    </citation>
    <scope>NUCLEOTIDE SEQUENCE [LARGE SCALE GENOMIC DNA]</scope>
    <source>
        <strain evidence="3 5">NBRC 15897</strain>
    </source>
</reference>
<feature type="region of interest" description="Disordered" evidence="1">
    <location>
        <begin position="121"/>
        <end position="173"/>
    </location>
</feature>
<keyword evidence="2" id="KW-0812">Transmembrane</keyword>
<evidence type="ECO:0000313" key="5">
    <source>
        <dbReference type="Proteomes" id="UP000498980"/>
    </source>
</evidence>
<feature type="transmembrane region" description="Helical" evidence="2">
    <location>
        <begin position="20"/>
        <end position="46"/>
    </location>
</feature>
<evidence type="ECO:0000313" key="6">
    <source>
        <dbReference type="Proteomes" id="UP000530403"/>
    </source>
</evidence>
<feature type="transmembrane region" description="Helical" evidence="2">
    <location>
        <begin position="90"/>
        <end position="110"/>
    </location>
</feature>
<name>A0A7J0C6K1_9ACTN</name>
<sequence length="194" mass="20696">MHGHGYPPPEQSPKRRPSPGALTALRVLFVALTVLSCGLLGWAAMLRLALVTRRRRDWGLLALVAVLNTGLFAFIMAMPEDPGMTTDAEAFVGVSWIGGVMVGVIAYYLYAEIHHYGPSGPYGTPRPPRTPLPAGQPPAVPARAPGYGYPAAAPPRTPAPPVTTPPPAASQRLDQVRAELDELSDYLRKAGEGR</sequence>
<gene>
    <name evidence="4" type="ORF">HEB29_002262</name>
    <name evidence="3" type="ORF">Sfulv_24050</name>
</gene>
<evidence type="ECO:0000256" key="2">
    <source>
        <dbReference type="SAM" id="Phobius"/>
    </source>
</evidence>
<evidence type="ECO:0008006" key="7">
    <source>
        <dbReference type="Google" id="ProtNLM"/>
    </source>
</evidence>
<keyword evidence="2" id="KW-1133">Transmembrane helix</keyword>
<feature type="compositionally biased region" description="Pro residues" evidence="1">
    <location>
        <begin position="152"/>
        <end position="168"/>
    </location>
</feature>
<organism evidence="3 5">
    <name type="scientific">Streptomyces fulvorobeus</name>
    <dbReference type="NCBI Taxonomy" id="284028"/>
    <lineage>
        <taxon>Bacteria</taxon>
        <taxon>Bacillati</taxon>
        <taxon>Actinomycetota</taxon>
        <taxon>Actinomycetes</taxon>
        <taxon>Kitasatosporales</taxon>
        <taxon>Streptomycetaceae</taxon>
        <taxon>Streptomyces</taxon>
    </lineage>
</organism>
<evidence type="ECO:0000313" key="3">
    <source>
        <dbReference type="EMBL" id="GFM97594.1"/>
    </source>
</evidence>
<evidence type="ECO:0000256" key="1">
    <source>
        <dbReference type="SAM" id="MobiDB-lite"/>
    </source>
</evidence>
<comment type="caution">
    <text evidence="3">The sequence shown here is derived from an EMBL/GenBank/DDBJ whole genome shotgun (WGS) entry which is preliminary data.</text>
</comment>
<dbReference type="RefSeq" id="WP_173313583.1">
    <property type="nucleotide sequence ID" value="NZ_BAAAUE010000001.1"/>
</dbReference>
<protein>
    <recommendedName>
        <fullName evidence="7">Integral membrane protein</fullName>
    </recommendedName>
</protein>
<feature type="compositionally biased region" description="Pro residues" evidence="1">
    <location>
        <begin position="124"/>
        <end position="140"/>
    </location>
</feature>
<feature type="compositionally biased region" description="Low complexity" evidence="1">
    <location>
        <begin position="141"/>
        <end position="151"/>
    </location>
</feature>
<dbReference type="Proteomes" id="UP000530403">
    <property type="component" value="Unassembled WGS sequence"/>
</dbReference>
<dbReference type="EMBL" id="BLWC01000001">
    <property type="protein sequence ID" value="GFM97594.1"/>
    <property type="molecule type" value="Genomic_DNA"/>
</dbReference>